<keyword evidence="12" id="KW-1185">Reference proteome</keyword>
<dbReference type="GO" id="GO:0008973">
    <property type="term" value="F:phosphopentomutase activity"/>
    <property type="evidence" value="ECO:0007669"/>
    <property type="project" value="TreeGrafter"/>
</dbReference>
<dbReference type="InterPro" id="IPR016066">
    <property type="entry name" value="A-D-PHexomutase_CS"/>
</dbReference>
<dbReference type="InterPro" id="IPR005845">
    <property type="entry name" value="A-D-PHexomutase_a/b/a-II"/>
</dbReference>
<dbReference type="Pfam" id="PF00408">
    <property type="entry name" value="PGM_PMM_IV"/>
    <property type="match status" value="1"/>
</dbReference>
<dbReference type="InterPro" id="IPR005846">
    <property type="entry name" value="A-D-PHexomutase_a/b/a-III"/>
</dbReference>
<evidence type="ECO:0000256" key="3">
    <source>
        <dbReference type="ARBA" id="ARBA00022553"/>
    </source>
</evidence>
<comment type="caution">
    <text evidence="11">The sequence shown here is derived from an EMBL/GenBank/DDBJ whole genome shotgun (WGS) entry which is preliminary data.</text>
</comment>
<proteinExistence type="inferred from homology"/>
<sequence length="613" mass="64308">MTGDDAWAGLEARVQTWIEDDPDPQTADELRDLLDLARAAPPTIAPGHEPDPTQRQALDARSAARAELADRFTGLLQFGTAGLRGRLGGGPHRMNRAVVIRAASGLADYLLGELDGVQPRPRVVIGYDARHKSVDFARDSAAVLTAVGIEVLVLPSALPTPVLAFAVRHLGADAGIMVTASHNPPQDNGYKVYLGGRVVTDAGQGAQIVPPSDAAIAAEIAHVPSVASVPRAANGWTVLGPEVLDAYVASVVALAPTDEATREAARRLRIVLTPLHGVGGEVARRVLAEAGFTDVLVVPEQAEPDGDFPSVAFPNPEEPGAIDLAIGLASDERADLVIALDPDADRCGVGIQDLRHRSFRGPDTAEAEGWRILHGDETGSLLGARVAGNAPLDGATFASSIVSSRLLGKIAAAAGYRHAQTLTGFKWISRVDGLVFGYEEALGYCVDPAHVRDKDGISAAVLVAGLAARLKAEGRTVVDALDDLARTHGLHLTDQVSARFSDLSQIGETVGRLRSRPPRSLGGSHVTEVVDLAAGSEDDRDGLPPTEGLRLLTADGTRVIVRPSGTEPKVKCYLEVVLPVDPSADHRAVGKVRHDARTRLDAVAADVRAALGI</sequence>
<dbReference type="SUPFAM" id="SSF53738">
    <property type="entry name" value="Phosphoglucomutase, first 3 domains"/>
    <property type="match status" value="3"/>
</dbReference>
<dbReference type="OrthoDB" id="9806956at2"/>
<dbReference type="GO" id="GO:0000287">
    <property type="term" value="F:magnesium ion binding"/>
    <property type="evidence" value="ECO:0007669"/>
    <property type="project" value="InterPro"/>
</dbReference>
<feature type="domain" description="Alpha-D-phosphohexomutase alpha/beta/alpha" evidence="9">
    <location>
        <begin position="246"/>
        <end position="349"/>
    </location>
</feature>
<keyword evidence="4" id="KW-0479">Metal-binding</keyword>
<dbReference type="InterPro" id="IPR036900">
    <property type="entry name" value="A-D-PHexomutase_C_sf"/>
</dbReference>
<dbReference type="InterPro" id="IPR016055">
    <property type="entry name" value="A-D-PHexomutase_a/b/a-I/II/III"/>
</dbReference>
<dbReference type="InterPro" id="IPR005844">
    <property type="entry name" value="A-D-PHexomutase_a/b/a-I"/>
</dbReference>
<dbReference type="GO" id="GO:0005975">
    <property type="term" value="P:carbohydrate metabolic process"/>
    <property type="evidence" value="ECO:0007669"/>
    <property type="project" value="InterPro"/>
</dbReference>
<dbReference type="CDD" id="cd05799">
    <property type="entry name" value="PGM2"/>
    <property type="match status" value="1"/>
</dbReference>
<feature type="domain" description="Alpha-D-phosphohexomutase C-terminal" evidence="7">
    <location>
        <begin position="538"/>
        <end position="576"/>
    </location>
</feature>
<keyword evidence="6" id="KW-0413">Isomerase</keyword>
<keyword evidence="3" id="KW-0597">Phosphoprotein</keyword>
<dbReference type="SUPFAM" id="SSF55957">
    <property type="entry name" value="Phosphoglucomutase, C-terminal domain"/>
    <property type="match status" value="1"/>
</dbReference>
<evidence type="ECO:0000256" key="5">
    <source>
        <dbReference type="ARBA" id="ARBA00022842"/>
    </source>
</evidence>
<feature type="domain" description="Alpha-D-phosphohexomutase alpha/beta/alpha" evidence="8">
    <location>
        <begin position="77"/>
        <end position="195"/>
    </location>
</feature>
<dbReference type="Gene3D" id="3.40.120.10">
    <property type="entry name" value="Alpha-D-Glucose-1,6-Bisphosphate, subunit A, domain 3"/>
    <property type="match status" value="3"/>
</dbReference>
<keyword evidence="5" id="KW-0460">Magnesium</keyword>
<dbReference type="PRINTS" id="PR00509">
    <property type="entry name" value="PGMPMM"/>
</dbReference>
<evidence type="ECO:0000256" key="6">
    <source>
        <dbReference type="ARBA" id="ARBA00023235"/>
    </source>
</evidence>
<evidence type="ECO:0000256" key="2">
    <source>
        <dbReference type="ARBA" id="ARBA00010231"/>
    </source>
</evidence>
<comment type="cofactor">
    <cofactor evidence="1">
        <name>Mg(2+)</name>
        <dbReference type="ChEBI" id="CHEBI:18420"/>
    </cofactor>
</comment>
<gene>
    <name evidence="11" type="ORF">CXY01_31650</name>
</gene>
<dbReference type="PANTHER" id="PTHR45745">
    <property type="entry name" value="PHOSPHOMANNOMUTASE 45A"/>
    <property type="match status" value="1"/>
</dbReference>
<reference evidence="11 12" key="1">
    <citation type="submission" date="2019-07" db="EMBL/GenBank/DDBJ databases">
        <title>Whole genome shotgun sequence of Cellulomonas xylanilytica NBRC 101102.</title>
        <authorList>
            <person name="Hosoyama A."/>
            <person name="Uohara A."/>
            <person name="Ohji S."/>
            <person name="Ichikawa N."/>
        </authorList>
    </citation>
    <scope>NUCLEOTIDE SEQUENCE [LARGE SCALE GENOMIC DNA]</scope>
    <source>
        <strain evidence="11 12">NBRC 101102</strain>
    </source>
</reference>
<dbReference type="Pfam" id="PF02880">
    <property type="entry name" value="PGM_PMM_III"/>
    <property type="match status" value="1"/>
</dbReference>
<evidence type="ECO:0000259" key="7">
    <source>
        <dbReference type="Pfam" id="PF00408"/>
    </source>
</evidence>
<feature type="domain" description="Alpha-D-phosphohexomutase alpha/beta/alpha" evidence="10">
    <location>
        <begin position="375"/>
        <end position="482"/>
    </location>
</feature>
<dbReference type="Pfam" id="PF02878">
    <property type="entry name" value="PGM_PMM_I"/>
    <property type="match status" value="1"/>
</dbReference>
<dbReference type="RefSeq" id="WP_146928978.1">
    <property type="nucleotide sequence ID" value="NZ_BJUB01000010.1"/>
</dbReference>
<organism evidence="11 12">
    <name type="scientific">Cellulomonas xylanilytica</name>
    <dbReference type="NCBI Taxonomy" id="233583"/>
    <lineage>
        <taxon>Bacteria</taxon>
        <taxon>Bacillati</taxon>
        <taxon>Actinomycetota</taxon>
        <taxon>Actinomycetes</taxon>
        <taxon>Micrococcales</taxon>
        <taxon>Cellulomonadaceae</taxon>
        <taxon>Cellulomonas</taxon>
    </lineage>
</organism>
<dbReference type="AlphaFoldDB" id="A0A510VBV5"/>
<dbReference type="InterPro" id="IPR005843">
    <property type="entry name" value="A-D-PHexomutase_C"/>
</dbReference>
<comment type="similarity">
    <text evidence="2">Belongs to the phosphohexose mutase family.</text>
</comment>
<evidence type="ECO:0000259" key="8">
    <source>
        <dbReference type="Pfam" id="PF02878"/>
    </source>
</evidence>
<dbReference type="Proteomes" id="UP000321118">
    <property type="component" value="Unassembled WGS sequence"/>
</dbReference>
<evidence type="ECO:0000313" key="11">
    <source>
        <dbReference type="EMBL" id="GEK22645.1"/>
    </source>
</evidence>
<accession>A0A510VBV5</accession>
<dbReference type="PANTHER" id="PTHR45745:SF1">
    <property type="entry name" value="PHOSPHOGLUCOMUTASE 2B-RELATED"/>
    <property type="match status" value="1"/>
</dbReference>
<evidence type="ECO:0000259" key="9">
    <source>
        <dbReference type="Pfam" id="PF02879"/>
    </source>
</evidence>
<evidence type="ECO:0000313" key="12">
    <source>
        <dbReference type="Proteomes" id="UP000321118"/>
    </source>
</evidence>
<evidence type="ECO:0000256" key="1">
    <source>
        <dbReference type="ARBA" id="ARBA00001946"/>
    </source>
</evidence>
<protein>
    <submittedName>
        <fullName evidence="11">Phosphomannomutase</fullName>
    </submittedName>
</protein>
<dbReference type="EMBL" id="BJUB01000010">
    <property type="protein sequence ID" value="GEK22645.1"/>
    <property type="molecule type" value="Genomic_DNA"/>
</dbReference>
<dbReference type="PROSITE" id="PS00710">
    <property type="entry name" value="PGM_PMM"/>
    <property type="match status" value="1"/>
</dbReference>
<name>A0A510VBV5_9CELL</name>
<dbReference type="Pfam" id="PF02879">
    <property type="entry name" value="PGM_PMM_II"/>
    <property type="match status" value="1"/>
</dbReference>
<evidence type="ECO:0000256" key="4">
    <source>
        <dbReference type="ARBA" id="ARBA00022723"/>
    </source>
</evidence>
<dbReference type="InterPro" id="IPR005841">
    <property type="entry name" value="Alpha-D-phosphohexomutase_SF"/>
</dbReference>
<dbReference type="GO" id="GO:0006166">
    <property type="term" value="P:purine ribonucleoside salvage"/>
    <property type="evidence" value="ECO:0007669"/>
    <property type="project" value="TreeGrafter"/>
</dbReference>
<dbReference type="Gene3D" id="3.30.310.50">
    <property type="entry name" value="Alpha-D-phosphohexomutase, C-terminal domain"/>
    <property type="match status" value="1"/>
</dbReference>
<evidence type="ECO:0000259" key="10">
    <source>
        <dbReference type="Pfam" id="PF02880"/>
    </source>
</evidence>